<protein>
    <submittedName>
        <fullName evidence="1">Uncharacterized protein</fullName>
    </submittedName>
</protein>
<organism evidence="1 2">
    <name type="scientific">Stylophora pistillata</name>
    <name type="common">Smooth cauliflower coral</name>
    <dbReference type="NCBI Taxonomy" id="50429"/>
    <lineage>
        <taxon>Eukaryota</taxon>
        <taxon>Metazoa</taxon>
        <taxon>Cnidaria</taxon>
        <taxon>Anthozoa</taxon>
        <taxon>Hexacorallia</taxon>
        <taxon>Scleractinia</taxon>
        <taxon>Astrocoeniina</taxon>
        <taxon>Pocilloporidae</taxon>
        <taxon>Stylophora</taxon>
    </lineage>
</organism>
<evidence type="ECO:0000313" key="1">
    <source>
        <dbReference type="EMBL" id="PFX15363.1"/>
    </source>
</evidence>
<dbReference type="Proteomes" id="UP000225706">
    <property type="component" value="Unassembled WGS sequence"/>
</dbReference>
<keyword evidence="2" id="KW-1185">Reference proteome</keyword>
<gene>
    <name evidence="1" type="ORF">AWC38_SpisGene20421</name>
</gene>
<reference evidence="2" key="1">
    <citation type="journal article" date="2017" name="bioRxiv">
        <title>Comparative analysis of the genomes of Stylophora pistillata and Acropora digitifera provides evidence for extensive differences between species of corals.</title>
        <authorList>
            <person name="Voolstra C.R."/>
            <person name="Li Y."/>
            <person name="Liew Y.J."/>
            <person name="Baumgarten S."/>
            <person name="Zoccola D."/>
            <person name="Flot J.-F."/>
            <person name="Tambutte S."/>
            <person name="Allemand D."/>
            <person name="Aranda M."/>
        </authorList>
    </citation>
    <scope>NUCLEOTIDE SEQUENCE [LARGE SCALE GENOMIC DNA]</scope>
</reference>
<dbReference type="AlphaFoldDB" id="A0A2B4REY0"/>
<proteinExistence type="predicted"/>
<sequence>MGVSCSAMVLCIIPGCGVQSGNKEGMLPDVAAFWVHQISYEQDFHQMQGGGGGGFYSSGRSGENFNGTEGFGGEGGKGFIQGGVGGRAKYNDVDGGFGGGGGAYGWREKGIGGGGGGGGYSGGSSGNGGFDTCGGGGRLKSKLGILSIPEDRVL</sequence>
<accession>A0A2B4REY0</accession>
<dbReference type="EMBL" id="LSMT01000657">
    <property type="protein sequence ID" value="PFX15363.1"/>
    <property type="molecule type" value="Genomic_DNA"/>
</dbReference>
<name>A0A2B4REY0_STYPI</name>
<evidence type="ECO:0000313" key="2">
    <source>
        <dbReference type="Proteomes" id="UP000225706"/>
    </source>
</evidence>
<comment type="caution">
    <text evidence="1">The sequence shown here is derived from an EMBL/GenBank/DDBJ whole genome shotgun (WGS) entry which is preliminary data.</text>
</comment>